<dbReference type="PANTHER" id="PTHR30566:SF5">
    <property type="entry name" value="MECHANOSENSITIVE ION CHANNEL PROTEIN 1, MITOCHONDRIAL-RELATED"/>
    <property type="match status" value="1"/>
</dbReference>
<dbReference type="EMBL" id="JAUPEV010000002">
    <property type="protein sequence ID" value="MDO7252711.1"/>
    <property type="molecule type" value="Genomic_DNA"/>
</dbReference>
<feature type="domain" description="Mechanosensitive ion channel MscS" evidence="7">
    <location>
        <begin position="312"/>
        <end position="394"/>
    </location>
</feature>
<comment type="subcellular location">
    <subcellularLocation>
        <location evidence="1">Membrane</location>
    </subcellularLocation>
</comment>
<reference evidence="9 11" key="3">
    <citation type="journal article" date="2024" name="Syst. Appl. Microbiol.">
        <title>Helicobacter cappadocius sp. nov., from lizards: The first psychrotrophic Helicobacter species.</title>
        <authorList>
            <person name="Aydin F."/>
            <person name="Tarhane S."/>
            <person name="Karakaya E."/>
            <person name="Abay S."/>
            <person name="Kayman T."/>
            <person name="Guran O."/>
            <person name="Bozkurt E."/>
            <person name="Uzum N."/>
            <person name="Avci A."/>
            <person name="Olgun K."/>
            <person name="Jablonski D."/>
            <person name="Guran C."/>
            <person name="Burcin Saticioglu I."/>
        </authorList>
    </citation>
    <scope>NUCLEOTIDE SEQUENCE [LARGE SCALE GENOMIC DNA]</scope>
    <source>
        <strain evidence="9">Faydin-H75</strain>
        <strain evidence="11">faydin-H76</strain>
    </source>
</reference>
<accession>A0AA90SS59</accession>
<dbReference type="AlphaFoldDB" id="A0AA90SS59"/>
<dbReference type="GO" id="GO:0016020">
    <property type="term" value="C:membrane"/>
    <property type="evidence" value="ECO:0007669"/>
    <property type="project" value="UniProtKB-SubCell"/>
</dbReference>
<name>A0AA90SS59_9HELI</name>
<evidence type="ECO:0000256" key="3">
    <source>
        <dbReference type="ARBA" id="ARBA00022989"/>
    </source>
</evidence>
<evidence type="ECO:0000256" key="6">
    <source>
        <dbReference type="SAM" id="Phobius"/>
    </source>
</evidence>
<reference evidence="10 12" key="1">
    <citation type="submission" date="2023-07" db="EMBL/GenBank/DDBJ databases">
        <title>Unpublished Manusciprt.</title>
        <authorList>
            <person name="Aydin F."/>
            <person name="Tarhane S."/>
            <person name="Saticioglu I.B."/>
            <person name="Karakaya E."/>
            <person name="Abay S."/>
            <person name="Guran O."/>
            <person name="Bozkurt E."/>
            <person name="Uzum N."/>
            <person name="Olgun K."/>
            <person name="Jablonski D."/>
        </authorList>
    </citation>
    <scope>NUCLEOTIDE SEQUENCE</scope>
    <source>
        <strain evidence="12">faydin-H75</strain>
        <strain evidence="10">Faydin-H76</strain>
    </source>
</reference>
<keyword evidence="2 6" id="KW-0812">Transmembrane</keyword>
<dbReference type="InterPro" id="IPR023408">
    <property type="entry name" value="MscS_beta-dom_sf"/>
</dbReference>
<feature type="coiled-coil region" evidence="5">
    <location>
        <begin position="141"/>
        <end position="168"/>
    </location>
</feature>
<sequence length="533" mass="61177">MALILVFFGFNLLQAEHVNNTIKNNDSQIQSLKIQIKQINDKISSNKSIWLKKYTNFAIYNQIIADIEKIKKELKNLKNHKSADNSKINTLNHKLETLERQEELLQEYKTNPFKELIEKPQITNIPNISNPIAIIGGISFIKNLENQKSILKKNQKNLESIIKDLDKKYFLLQELWEFDKSKEILDQIRQNQSKKLELQSAQNILNTTIDIYSKDSDEVVARLKLQIKNQIFKLIYIGLTVIFTIALALALKVFVRRYIHDNERAYTASKIINFFNISIIILILLFAYLENVTYLVAFLGFASAGLAIAMKDLFMSVLGWFVIVLGGSVHVGDRIRVSKDGSVYVGDVLDISMLRITMHEDVTLTTYLENRRAGRIIFIPNNYIFTTMFANYTHGGMKTVWDGVDFTITFDSNYKKALSIASDVATKYSRGYTEITRKQLNKMRDKYSLRNNNIEPKTFSIIESNGIRISVWYQTNAYATLTIRSTISGEIIEKILKEPDIFIAYTTTKLIKDGTDGFGNKTVKTGSIEEEKD</sequence>
<evidence type="ECO:0000259" key="7">
    <source>
        <dbReference type="Pfam" id="PF00924"/>
    </source>
</evidence>
<dbReference type="EMBL" id="JAUYZK010000002">
    <property type="protein sequence ID" value="MDP2538579.1"/>
    <property type="molecule type" value="Genomic_DNA"/>
</dbReference>
<dbReference type="Proteomes" id="UP001177258">
    <property type="component" value="Unassembled WGS sequence"/>
</dbReference>
<dbReference type="GO" id="GO:0008381">
    <property type="term" value="F:mechanosensitive monoatomic ion channel activity"/>
    <property type="evidence" value="ECO:0007669"/>
    <property type="project" value="UniProtKB-ARBA"/>
</dbReference>
<dbReference type="SUPFAM" id="SSF50182">
    <property type="entry name" value="Sm-like ribonucleoproteins"/>
    <property type="match status" value="1"/>
</dbReference>
<feature type="transmembrane region" description="Helical" evidence="6">
    <location>
        <begin position="234"/>
        <end position="255"/>
    </location>
</feature>
<feature type="coiled-coil region" evidence="5">
    <location>
        <begin position="22"/>
        <end position="111"/>
    </location>
</feature>
<evidence type="ECO:0000256" key="4">
    <source>
        <dbReference type="ARBA" id="ARBA00023136"/>
    </source>
</evidence>
<dbReference type="PANTHER" id="PTHR30566">
    <property type="entry name" value="YNAI-RELATED MECHANOSENSITIVE ION CHANNEL"/>
    <property type="match status" value="1"/>
</dbReference>
<evidence type="ECO:0000256" key="5">
    <source>
        <dbReference type="SAM" id="Coils"/>
    </source>
</evidence>
<feature type="domain" description="Mechanosensitive ion channel transmembrane helices 2/3" evidence="8">
    <location>
        <begin position="270"/>
        <end position="311"/>
    </location>
</feature>
<dbReference type="InterPro" id="IPR049142">
    <property type="entry name" value="MS_channel_1st"/>
</dbReference>
<keyword evidence="5" id="KW-0175">Coiled coil</keyword>
<feature type="transmembrane region" description="Helical" evidence="6">
    <location>
        <begin position="295"/>
        <end position="326"/>
    </location>
</feature>
<reference evidence="9" key="2">
    <citation type="submission" date="2023-07" db="EMBL/GenBank/DDBJ databases">
        <authorList>
            <person name="Aydin F."/>
            <person name="Tarhane S."/>
            <person name="Saticioglu I.B."/>
            <person name="Karakaya E."/>
            <person name="Abay S."/>
            <person name="Guran O."/>
            <person name="Bozkurt E."/>
            <person name="Uzum N."/>
            <person name="Olgun K."/>
            <person name="Jablonski D."/>
        </authorList>
    </citation>
    <scope>NUCLEOTIDE SEQUENCE</scope>
    <source>
        <strain evidence="9">Faydin-H75</strain>
    </source>
</reference>
<feature type="transmembrane region" description="Helical" evidence="6">
    <location>
        <begin position="267"/>
        <end position="289"/>
    </location>
</feature>
<evidence type="ECO:0000256" key="1">
    <source>
        <dbReference type="ARBA" id="ARBA00004370"/>
    </source>
</evidence>
<keyword evidence="12" id="KW-1185">Reference proteome</keyword>
<organism evidence="10 11">
    <name type="scientific">Helicobacter cappadocius</name>
    <dbReference type="NCBI Taxonomy" id="3063998"/>
    <lineage>
        <taxon>Bacteria</taxon>
        <taxon>Pseudomonadati</taxon>
        <taxon>Campylobacterota</taxon>
        <taxon>Epsilonproteobacteria</taxon>
        <taxon>Campylobacterales</taxon>
        <taxon>Helicobacteraceae</taxon>
        <taxon>Helicobacter</taxon>
    </lineage>
</organism>
<dbReference type="Gene3D" id="2.30.30.60">
    <property type="match status" value="1"/>
</dbReference>
<proteinExistence type="predicted"/>
<comment type="caution">
    <text evidence="10">The sequence shown here is derived from an EMBL/GenBank/DDBJ whole genome shotgun (WGS) entry which is preliminary data.</text>
</comment>
<protein>
    <submittedName>
        <fullName evidence="10">Mechanosensitive ion channel</fullName>
    </submittedName>
</protein>
<dbReference type="Pfam" id="PF00924">
    <property type="entry name" value="MS_channel_2nd"/>
    <property type="match status" value="1"/>
</dbReference>
<evidence type="ECO:0000313" key="9">
    <source>
        <dbReference type="EMBL" id="MDO7252711.1"/>
    </source>
</evidence>
<evidence type="ECO:0000256" key="2">
    <source>
        <dbReference type="ARBA" id="ARBA00022692"/>
    </source>
</evidence>
<evidence type="ECO:0000313" key="10">
    <source>
        <dbReference type="EMBL" id="MDP2538579.1"/>
    </source>
</evidence>
<dbReference type="InterPro" id="IPR010920">
    <property type="entry name" value="LSM_dom_sf"/>
</dbReference>
<keyword evidence="3 6" id="KW-1133">Transmembrane helix</keyword>
<evidence type="ECO:0000313" key="12">
    <source>
        <dbReference type="Proteomes" id="UP001240777"/>
    </source>
</evidence>
<dbReference type="Pfam" id="PF21088">
    <property type="entry name" value="MS_channel_1st"/>
    <property type="match status" value="1"/>
</dbReference>
<evidence type="ECO:0000313" key="11">
    <source>
        <dbReference type="Proteomes" id="UP001177258"/>
    </source>
</evidence>
<gene>
    <name evidence="9" type="ORF">Q5I04_02100</name>
    <name evidence="10" type="ORF">Q5I06_02105</name>
</gene>
<keyword evidence="4 6" id="KW-0472">Membrane</keyword>
<dbReference type="InterPro" id="IPR006685">
    <property type="entry name" value="MscS_channel_2nd"/>
</dbReference>
<dbReference type="Proteomes" id="UP001240777">
    <property type="component" value="Unassembled WGS sequence"/>
</dbReference>
<evidence type="ECO:0000259" key="8">
    <source>
        <dbReference type="Pfam" id="PF21088"/>
    </source>
</evidence>